<dbReference type="InterPro" id="IPR017853">
    <property type="entry name" value="GH"/>
</dbReference>
<comment type="caution">
    <text evidence="7">Lacks conserved residue(s) required for the propagation of feature annotation.</text>
</comment>
<dbReference type="PANTHER" id="PTHR22762">
    <property type="entry name" value="ALPHA-GLUCOSIDASE"/>
    <property type="match status" value="1"/>
</dbReference>
<dbReference type="AlphaFoldDB" id="A0A6A0H334"/>
<dbReference type="PANTHER" id="PTHR22762:SF133">
    <property type="entry name" value="P-TYPE DOMAIN-CONTAINING PROTEIN"/>
    <property type="match status" value="1"/>
</dbReference>
<sequence length="549" mass="60615">MGREASKKSCCRHHPRLQRYVLQPLLLVVMVAVVVVPTTLVFLRHKAELAASKSRISCLAVDVSESECTSSGCLWSPIEGGAPSCYFPPADTHGYRVLDRTYTDPGIWTLQLGLLDTSAKVVPELKQELVLELTQYGDAMFRVRKACMQIRVPGEERFEPPVPLQLPVPQAPDQELYDVAFSADDVIGQVFTLVVTRKDSGTVIFDSGLGGLTYASQFLQVATSLPSSDVYGLGEHAHASFRHSFASPIVYPIFARAQPPYPGSTTNLYGAHPVYYVIEDDTHAHAVLWLNSNAMGDLFYSINTMGDLIYSKNIMGDMFSSRNIMGDLLHSENIMEAELIPKPGLALRAIGGVMDLFFLLGPAPNSVVQQYAQLVGLPAMPPYWALGHHIGRLGYNNTEEIRDVVSRTRRNGIPQDVQHGDIDIMHHNLDFTIDNDNFSQLPEFVKKIKDEGVKFMTVLDPAINAELGPDYEVHVRGVAGNVYVTWGGDVELPDGGNNYGAGDLLLGHARPDNRSAFADFLRPATQTWWGDEILRFRDALQFDGLLIVS</sequence>
<comment type="similarity">
    <text evidence="2 8">Belongs to the glycosyl hydrolase 31 family.</text>
</comment>
<keyword evidence="4 7" id="KW-1015">Disulfide bond</keyword>
<dbReference type="InterPro" id="IPR044913">
    <property type="entry name" value="P_trefoil_dom_sf"/>
</dbReference>
<dbReference type="Pfam" id="PF13802">
    <property type="entry name" value="Gal_mutarotas_2"/>
    <property type="match status" value="1"/>
</dbReference>
<dbReference type="SUPFAM" id="SSF74650">
    <property type="entry name" value="Galactose mutarotase-like"/>
    <property type="match status" value="1"/>
</dbReference>
<dbReference type="GO" id="GO:0004558">
    <property type="term" value="F:alpha-1,4-glucosidase activity"/>
    <property type="evidence" value="ECO:0007669"/>
    <property type="project" value="TreeGrafter"/>
</dbReference>
<dbReference type="Gene3D" id="2.60.40.1760">
    <property type="entry name" value="glycosyl hydrolase (family 31)"/>
    <property type="match status" value="1"/>
</dbReference>
<keyword evidence="5" id="KW-0325">Glycoprotein</keyword>
<keyword evidence="9" id="KW-1133">Transmembrane helix</keyword>
<evidence type="ECO:0000259" key="10">
    <source>
        <dbReference type="PROSITE" id="PS51448"/>
    </source>
</evidence>
<keyword evidence="8" id="KW-0326">Glycosidase</keyword>
<feature type="transmembrane region" description="Helical" evidence="9">
    <location>
        <begin position="21"/>
        <end position="43"/>
    </location>
</feature>
<dbReference type="SMART" id="SM00018">
    <property type="entry name" value="PD"/>
    <property type="match status" value="1"/>
</dbReference>
<comment type="subcellular location">
    <subcellularLocation>
        <location evidence="1">Membrane</location>
    </subcellularLocation>
</comment>
<feature type="disulfide bond" evidence="7">
    <location>
        <begin position="58"/>
        <end position="73"/>
    </location>
</feature>
<keyword evidence="3 9" id="KW-0472">Membrane</keyword>
<evidence type="ECO:0000256" key="3">
    <source>
        <dbReference type="ARBA" id="ARBA00023136"/>
    </source>
</evidence>
<dbReference type="InterPro" id="IPR000322">
    <property type="entry name" value="Glyco_hydro_31_TIM"/>
</dbReference>
<name>A0A6A0H334_HYAAZ</name>
<gene>
    <name evidence="11" type="ORF">HAZT_HAZT009475</name>
</gene>
<evidence type="ECO:0000256" key="1">
    <source>
        <dbReference type="ARBA" id="ARBA00004370"/>
    </source>
</evidence>
<keyword evidence="8" id="KW-0378">Hydrolase</keyword>
<evidence type="ECO:0000256" key="7">
    <source>
        <dbReference type="PROSITE-ProRule" id="PRU00779"/>
    </source>
</evidence>
<dbReference type="Gene3D" id="4.10.110.10">
    <property type="entry name" value="Spasmolytic Protein, domain 1"/>
    <property type="match status" value="1"/>
</dbReference>
<evidence type="ECO:0000256" key="4">
    <source>
        <dbReference type="ARBA" id="ARBA00023157"/>
    </source>
</evidence>
<dbReference type="EMBL" id="JQDR03007827">
    <property type="protein sequence ID" value="KAA0198026.1"/>
    <property type="molecule type" value="Genomic_DNA"/>
</dbReference>
<dbReference type="GO" id="GO:0030246">
    <property type="term" value="F:carbohydrate binding"/>
    <property type="evidence" value="ECO:0007669"/>
    <property type="project" value="InterPro"/>
</dbReference>
<reference evidence="11" key="2">
    <citation type="journal article" date="2018" name="Environ. Sci. Technol.">
        <title>The Toxicogenome of Hyalella azteca: A Model for Sediment Ecotoxicology and Evolutionary Toxicology.</title>
        <authorList>
            <person name="Poynton H.C."/>
            <person name="Hasenbein S."/>
            <person name="Benoit J.B."/>
            <person name="Sepulveda M.S."/>
            <person name="Poelchau M.F."/>
            <person name="Hughes D.S.T."/>
            <person name="Murali S.C."/>
            <person name="Chen S."/>
            <person name="Glastad K.M."/>
            <person name="Goodisman M.A.D."/>
            <person name="Werren J.H."/>
            <person name="Vineis J.H."/>
            <person name="Bowen J.L."/>
            <person name="Friedrich M."/>
            <person name="Jones J."/>
            <person name="Robertson H.M."/>
            <person name="Feyereisen R."/>
            <person name="Mechler-Hickson A."/>
            <person name="Mathers N."/>
            <person name="Lee C.E."/>
            <person name="Colbourne J.K."/>
            <person name="Biales A."/>
            <person name="Johnston J.S."/>
            <person name="Wellborn G.A."/>
            <person name="Rosendale A.J."/>
            <person name="Cridge A.G."/>
            <person name="Munoz-Torres M.C."/>
            <person name="Bain P.A."/>
            <person name="Manny A.R."/>
            <person name="Major K.M."/>
            <person name="Lambert F.N."/>
            <person name="Vulpe C.D."/>
            <person name="Tuck P."/>
            <person name="Blalock B.J."/>
            <person name="Lin Y.Y."/>
            <person name="Smith M.E."/>
            <person name="Ochoa-Acuna H."/>
            <person name="Chen M.M."/>
            <person name="Childers C.P."/>
            <person name="Qu J."/>
            <person name="Dugan S."/>
            <person name="Lee S.L."/>
            <person name="Chao H."/>
            <person name="Dinh H."/>
            <person name="Han Y."/>
            <person name="Doddapaneni H."/>
            <person name="Worley K.C."/>
            <person name="Muzny D.M."/>
            <person name="Gibbs R.A."/>
            <person name="Richards S."/>
        </authorList>
    </citation>
    <scope>NUCLEOTIDE SEQUENCE</scope>
    <source>
        <strain evidence="11">HAZT.00-mixed</strain>
        <tissue evidence="11">Whole organism</tissue>
    </source>
</reference>
<dbReference type="Pfam" id="PF00088">
    <property type="entry name" value="Trefoil"/>
    <property type="match status" value="1"/>
</dbReference>
<feature type="disulfide bond" evidence="7">
    <location>
        <begin position="68"/>
        <end position="85"/>
    </location>
</feature>
<keyword evidence="9" id="KW-0812">Transmembrane</keyword>
<dbReference type="InterPro" id="IPR011013">
    <property type="entry name" value="Gal_mutarotase_sf_dom"/>
</dbReference>
<dbReference type="InterPro" id="IPR000519">
    <property type="entry name" value="P_trefoil_dom"/>
</dbReference>
<dbReference type="PROSITE" id="PS51448">
    <property type="entry name" value="P_TREFOIL_2"/>
    <property type="match status" value="1"/>
</dbReference>
<evidence type="ECO:0000313" key="11">
    <source>
        <dbReference type="EMBL" id="KAA0198026.1"/>
    </source>
</evidence>
<dbReference type="InterPro" id="IPR025887">
    <property type="entry name" value="Glyco_hydro_31_N_dom"/>
</dbReference>
<evidence type="ECO:0000256" key="6">
    <source>
        <dbReference type="ARBA" id="ARBA00041343"/>
    </source>
</evidence>
<evidence type="ECO:0000256" key="2">
    <source>
        <dbReference type="ARBA" id="ARBA00007806"/>
    </source>
</evidence>
<evidence type="ECO:0000256" key="5">
    <source>
        <dbReference type="ARBA" id="ARBA00023180"/>
    </source>
</evidence>
<accession>A0A6A0H334</accession>
<comment type="caution">
    <text evidence="11">The sequence shown here is derived from an EMBL/GenBank/DDBJ whole genome shotgun (WGS) entry which is preliminary data.</text>
</comment>
<organism evidence="11">
    <name type="scientific">Hyalella azteca</name>
    <name type="common">Amphipod</name>
    <dbReference type="NCBI Taxonomy" id="294128"/>
    <lineage>
        <taxon>Eukaryota</taxon>
        <taxon>Metazoa</taxon>
        <taxon>Ecdysozoa</taxon>
        <taxon>Arthropoda</taxon>
        <taxon>Crustacea</taxon>
        <taxon>Multicrustacea</taxon>
        <taxon>Malacostraca</taxon>
        <taxon>Eumalacostraca</taxon>
        <taxon>Peracarida</taxon>
        <taxon>Amphipoda</taxon>
        <taxon>Senticaudata</taxon>
        <taxon>Talitrida</taxon>
        <taxon>Talitroidea</taxon>
        <taxon>Hyalellidae</taxon>
        <taxon>Hyalella</taxon>
    </lineage>
</organism>
<dbReference type="CDD" id="cd00111">
    <property type="entry name" value="Trefoil"/>
    <property type="match status" value="1"/>
</dbReference>
<evidence type="ECO:0000256" key="9">
    <source>
        <dbReference type="SAM" id="Phobius"/>
    </source>
</evidence>
<dbReference type="Proteomes" id="UP000711488">
    <property type="component" value="Unassembled WGS sequence"/>
</dbReference>
<dbReference type="SUPFAM" id="SSF51445">
    <property type="entry name" value="(Trans)glycosidases"/>
    <property type="match status" value="1"/>
</dbReference>
<protein>
    <recommendedName>
        <fullName evidence="6">Maltase</fullName>
    </recommendedName>
</protein>
<dbReference type="GO" id="GO:0005975">
    <property type="term" value="P:carbohydrate metabolic process"/>
    <property type="evidence" value="ECO:0007669"/>
    <property type="project" value="InterPro"/>
</dbReference>
<dbReference type="GO" id="GO:0016020">
    <property type="term" value="C:membrane"/>
    <property type="evidence" value="ECO:0007669"/>
    <property type="project" value="UniProtKB-SubCell"/>
</dbReference>
<feature type="domain" description="P-type" evidence="10">
    <location>
        <begin position="45"/>
        <end position="89"/>
    </location>
</feature>
<reference evidence="11" key="3">
    <citation type="submission" date="2019-06" db="EMBL/GenBank/DDBJ databases">
        <authorList>
            <person name="Poynton C."/>
            <person name="Hasenbein S."/>
            <person name="Benoit J.B."/>
            <person name="Sepulveda M.S."/>
            <person name="Poelchau M.F."/>
            <person name="Murali S.C."/>
            <person name="Chen S."/>
            <person name="Glastad K.M."/>
            <person name="Werren J.H."/>
            <person name="Vineis J.H."/>
            <person name="Bowen J.L."/>
            <person name="Friedrich M."/>
            <person name="Jones J."/>
            <person name="Robertson H.M."/>
            <person name="Feyereisen R."/>
            <person name="Mechler-Hickson A."/>
            <person name="Mathers N."/>
            <person name="Lee C.E."/>
            <person name="Colbourne J.K."/>
            <person name="Biales A."/>
            <person name="Johnston J.S."/>
            <person name="Wellborn G.A."/>
            <person name="Rosendale A.J."/>
            <person name="Cridge A.G."/>
            <person name="Munoz-Torres M.C."/>
            <person name="Bain P.A."/>
            <person name="Manny A.R."/>
            <person name="Major K.M."/>
            <person name="Lambert F.N."/>
            <person name="Vulpe C.D."/>
            <person name="Tuck P."/>
            <person name="Blalock B.J."/>
            <person name="Lin Y.-Y."/>
            <person name="Smith M.E."/>
            <person name="Ochoa-Acuna H."/>
            <person name="Chen M.-J.M."/>
            <person name="Childers C.P."/>
            <person name="Qu J."/>
            <person name="Dugan S."/>
            <person name="Lee S.L."/>
            <person name="Chao H."/>
            <person name="Dinh H."/>
            <person name="Han Y."/>
            <person name="Doddapaneni H."/>
            <person name="Worley K.C."/>
            <person name="Muzny D.M."/>
            <person name="Gibbs R.A."/>
            <person name="Richards S."/>
        </authorList>
    </citation>
    <scope>NUCLEOTIDE SEQUENCE</scope>
    <source>
        <strain evidence="11">HAZT.00-mixed</strain>
        <tissue evidence="11">Whole organism</tissue>
    </source>
</reference>
<proteinExistence type="inferred from homology"/>
<reference evidence="11" key="1">
    <citation type="submission" date="2014-08" db="EMBL/GenBank/DDBJ databases">
        <authorList>
            <person name="Murali S."/>
            <person name="Richards S."/>
            <person name="Bandaranaike D."/>
            <person name="Bellair M."/>
            <person name="Blankenburg K."/>
            <person name="Chao H."/>
            <person name="Dinh H."/>
            <person name="Doddapaneni H."/>
            <person name="Dugan-Rocha S."/>
            <person name="Elkadiri S."/>
            <person name="Gnanaolivu R."/>
            <person name="Hughes D."/>
            <person name="Lee S."/>
            <person name="Li M."/>
            <person name="Ming W."/>
            <person name="Munidasa M."/>
            <person name="Muniz J."/>
            <person name="Nguyen L."/>
            <person name="Osuji N."/>
            <person name="Pu L.-L."/>
            <person name="Puazo M."/>
            <person name="Skinner E."/>
            <person name="Qu C."/>
            <person name="Quiroz J."/>
            <person name="Raj R."/>
            <person name="Weissenberger G."/>
            <person name="Xin Y."/>
            <person name="Zou X."/>
            <person name="Han Y."/>
            <person name="Worley K."/>
            <person name="Muzny D."/>
            <person name="Gibbs R."/>
        </authorList>
    </citation>
    <scope>NUCLEOTIDE SEQUENCE</scope>
    <source>
        <strain evidence="11">HAZT.00-mixed</strain>
        <tissue evidence="11">Whole organism</tissue>
    </source>
</reference>
<evidence type="ECO:0000256" key="8">
    <source>
        <dbReference type="RuleBase" id="RU361185"/>
    </source>
</evidence>
<dbReference type="Gene3D" id="3.20.20.80">
    <property type="entry name" value="Glycosidases"/>
    <property type="match status" value="1"/>
</dbReference>
<dbReference type="SUPFAM" id="SSF57492">
    <property type="entry name" value="Trefoil"/>
    <property type="match status" value="1"/>
</dbReference>
<dbReference type="Pfam" id="PF01055">
    <property type="entry name" value="Glyco_hydro_31_2nd"/>
    <property type="match status" value="1"/>
</dbReference>
<dbReference type="CDD" id="cd14752">
    <property type="entry name" value="GH31_N"/>
    <property type="match status" value="1"/>
</dbReference>